<dbReference type="InterPro" id="IPR036188">
    <property type="entry name" value="FAD/NAD-bd_sf"/>
</dbReference>
<organism evidence="9">
    <name type="scientific">Chromera velia CCMP2878</name>
    <dbReference type="NCBI Taxonomy" id="1169474"/>
    <lineage>
        <taxon>Eukaryota</taxon>
        <taxon>Sar</taxon>
        <taxon>Alveolata</taxon>
        <taxon>Colpodellida</taxon>
        <taxon>Chromeraceae</taxon>
        <taxon>Chromera</taxon>
    </lineage>
</organism>
<keyword evidence="5" id="KW-0560">Oxidoreductase</keyword>
<keyword evidence="7" id="KW-0676">Redox-active center</keyword>
<dbReference type="PANTHER" id="PTHR42737:SF2">
    <property type="entry name" value="GLUTATHIONE REDUCTASE"/>
    <property type="match status" value="1"/>
</dbReference>
<dbReference type="PRINTS" id="PR00411">
    <property type="entry name" value="PNDRDTASEI"/>
</dbReference>
<dbReference type="GO" id="GO:0005739">
    <property type="term" value="C:mitochondrion"/>
    <property type="evidence" value="ECO:0007669"/>
    <property type="project" value="TreeGrafter"/>
</dbReference>
<evidence type="ECO:0000256" key="2">
    <source>
        <dbReference type="ARBA" id="ARBA00007532"/>
    </source>
</evidence>
<keyword evidence="3" id="KW-0285">Flavoprotein</keyword>
<evidence type="ECO:0000313" key="9">
    <source>
        <dbReference type="EMBL" id="CEM44847.1"/>
    </source>
</evidence>
<evidence type="ECO:0000259" key="8">
    <source>
        <dbReference type="Pfam" id="PF07992"/>
    </source>
</evidence>
<dbReference type="GO" id="GO:0005829">
    <property type="term" value="C:cytosol"/>
    <property type="evidence" value="ECO:0007669"/>
    <property type="project" value="TreeGrafter"/>
</dbReference>
<evidence type="ECO:0000256" key="4">
    <source>
        <dbReference type="ARBA" id="ARBA00022827"/>
    </source>
</evidence>
<comment type="cofactor">
    <cofactor evidence="1">
        <name>FAD</name>
        <dbReference type="ChEBI" id="CHEBI:57692"/>
    </cofactor>
</comment>
<name>A0A0G4HL63_9ALVE</name>
<dbReference type="Pfam" id="PF07992">
    <property type="entry name" value="Pyr_redox_2"/>
    <property type="match status" value="1"/>
</dbReference>
<feature type="non-terminal residue" evidence="9">
    <location>
        <position position="241"/>
    </location>
</feature>
<evidence type="ECO:0000256" key="5">
    <source>
        <dbReference type="ARBA" id="ARBA00023002"/>
    </source>
</evidence>
<dbReference type="PROSITE" id="PS00076">
    <property type="entry name" value="PYRIDINE_REDOX_1"/>
    <property type="match status" value="1"/>
</dbReference>
<proteinExistence type="inferred from homology"/>
<keyword evidence="6" id="KW-1015">Disulfide bond</keyword>
<dbReference type="GO" id="GO:0004362">
    <property type="term" value="F:glutathione-disulfide reductase (NADPH) activity"/>
    <property type="evidence" value="ECO:0007669"/>
    <property type="project" value="TreeGrafter"/>
</dbReference>
<dbReference type="GO" id="GO:0006749">
    <property type="term" value="P:glutathione metabolic process"/>
    <property type="evidence" value="ECO:0007669"/>
    <property type="project" value="TreeGrafter"/>
</dbReference>
<dbReference type="SUPFAM" id="SSF51905">
    <property type="entry name" value="FAD/NAD(P)-binding domain"/>
    <property type="match status" value="1"/>
</dbReference>
<sequence>MNGTVEYDCDFAVIGGGSGGMAAAKEAARLGASVVMFDFVKPSTQGTTWGLGGTCVNVGCVPKKLMHYAALMGPVIHWDAGKFGWKIPEGVTHDWGKLVQTVQNHVKQLNFGYKLGVKKAGVKYINALASFKSPHELAYTEGGQEKTLKAKYILLATGGRPSIPSASEVPGALEAAITSDDIFSMKRSPGKTLVVGASYIALETAGFLNELGFDVTVAVRSILLRGFDQQCAEKVGGGGGG</sequence>
<comment type="similarity">
    <text evidence="2">Belongs to the class-I pyridine nucleotide-disulfide oxidoreductase family.</text>
</comment>
<evidence type="ECO:0000256" key="6">
    <source>
        <dbReference type="ARBA" id="ARBA00023157"/>
    </source>
</evidence>
<feature type="domain" description="FAD/NAD(P)-binding" evidence="8">
    <location>
        <begin position="10"/>
        <end position="234"/>
    </location>
</feature>
<accession>A0A0G4HL63</accession>
<dbReference type="InterPro" id="IPR023753">
    <property type="entry name" value="FAD/NAD-binding_dom"/>
</dbReference>
<evidence type="ECO:0000256" key="7">
    <source>
        <dbReference type="ARBA" id="ARBA00023284"/>
    </source>
</evidence>
<dbReference type="VEuPathDB" id="CryptoDB:Cvel_28656"/>
<dbReference type="GO" id="GO:0050660">
    <property type="term" value="F:flavin adenine dinucleotide binding"/>
    <property type="evidence" value="ECO:0007669"/>
    <property type="project" value="InterPro"/>
</dbReference>
<evidence type="ECO:0000256" key="3">
    <source>
        <dbReference type="ARBA" id="ARBA00022630"/>
    </source>
</evidence>
<dbReference type="InterPro" id="IPR012999">
    <property type="entry name" value="Pyr_OxRdtase_I_AS"/>
</dbReference>
<keyword evidence="4" id="KW-0274">FAD</keyword>
<reference evidence="9" key="1">
    <citation type="submission" date="2014-11" db="EMBL/GenBank/DDBJ databases">
        <authorList>
            <person name="Otto D Thomas"/>
            <person name="Naeem Raeece"/>
        </authorList>
    </citation>
    <scope>NUCLEOTIDE SEQUENCE</scope>
</reference>
<dbReference type="AlphaFoldDB" id="A0A0G4HL63"/>
<dbReference type="PhylomeDB" id="A0A0G4HL63"/>
<dbReference type="GO" id="GO:0034599">
    <property type="term" value="P:cellular response to oxidative stress"/>
    <property type="evidence" value="ECO:0007669"/>
    <property type="project" value="TreeGrafter"/>
</dbReference>
<evidence type="ECO:0000256" key="1">
    <source>
        <dbReference type="ARBA" id="ARBA00001974"/>
    </source>
</evidence>
<protein>
    <recommendedName>
        <fullName evidence="8">FAD/NAD(P)-binding domain-containing protein</fullName>
    </recommendedName>
</protein>
<dbReference type="EMBL" id="CDMZ01003030">
    <property type="protein sequence ID" value="CEM44847.1"/>
    <property type="molecule type" value="Genomic_DNA"/>
</dbReference>
<dbReference type="InterPro" id="IPR046952">
    <property type="entry name" value="GSHR/TRXR-like"/>
</dbReference>
<dbReference type="Gene3D" id="3.50.50.60">
    <property type="entry name" value="FAD/NAD(P)-binding domain"/>
    <property type="match status" value="1"/>
</dbReference>
<dbReference type="PANTHER" id="PTHR42737">
    <property type="entry name" value="GLUTATHIONE REDUCTASE"/>
    <property type="match status" value="1"/>
</dbReference>
<dbReference type="GO" id="GO:0045454">
    <property type="term" value="P:cell redox homeostasis"/>
    <property type="evidence" value="ECO:0007669"/>
    <property type="project" value="InterPro"/>
</dbReference>
<gene>
    <name evidence="9" type="ORF">Cvel_28656</name>
</gene>
<dbReference type="PRINTS" id="PR00368">
    <property type="entry name" value="FADPNR"/>
</dbReference>